<evidence type="ECO:0000256" key="2">
    <source>
        <dbReference type="ARBA" id="ARBA00010270"/>
    </source>
</evidence>
<dbReference type="InterPro" id="IPR012413">
    <property type="entry name" value="BA14K"/>
</dbReference>
<dbReference type="Proteomes" id="UP001589755">
    <property type="component" value="Unassembled WGS sequence"/>
</dbReference>
<evidence type="ECO:0000256" key="3">
    <source>
        <dbReference type="ARBA" id="ARBA00020552"/>
    </source>
</evidence>
<dbReference type="RefSeq" id="WP_261518547.1">
    <property type="nucleotide sequence ID" value="NZ_JAODNW010000001.1"/>
</dbReference>
<gene>
    <name evidence="8" type="ORF">ACFFJ2_02630</name>
</gene>
<proteinExistence type="inferred from homology"/>
<name>A0ABV6D3R3_9HYPH</name>
<comment type="similarity">
    <text evidence="2">Belongs to the BA14k family.</text>
</comment>
<sequence length="152" mass="17561">MRRVLPSLALSGLVALGFALAAPSAEAAALSAGGAAANLVKTVAAAQETPAIKVHDRRHYHHRHHYHRHHYHRRPHGGFYFQFGSGGYYYGPPRVYVQPHVYIGPRYRRPDYRLSAAHVRWCYDRYRSYRAYDNTFQPYHGPRRPCISPYMR</sequence>
<evidence type="ECO:0000256" key="5">
    <source>
        <dbReference type="ARBA" id="ARBA00022734"/>
    </source>
</evidence>
<organism evidence="8 9">
    <name type="scientific">Chelativorans intermedius</name>
    <dbReference type="NCBI Taxonomy" id="515947"/>
    <lineage>
        <taxon>Bacteria</taxon>
        <taxon>Pseudomonadati</taxon>
        <taxon>Pseudomonadota</taxon>
        <taxon>Alphaproteobacteria</taxon>
        <taxon>Hyphomicrobiales</taxon>
        <taxon>Phyllobacteriaceae</taxon>
        <taxon>Chelativorans</taxon>
    </lineage>
</organism>
<evidence type="ECO:0000256" key="6">
    <source>
        <dbReference type="ARBA" id="ARBA00025321"/>
    </source>
</evidence>
<keyword evidence="7" id="KW-0732">Signal</keyword>
<evidence type="ECO:0000256" key="1">
    <source>
        <dbReference type="ARBA" id="ARBA00004167"/>
    </source>
</evidence>
<accession>A0ABV6D3R3</accession>
<keyword evidence="4" id="KW-0472">Membrane</keyword>
<dbReference type="EMBL" id="JBHLXD010000003">
    <property type="protein sequence ID" value="MFC0207290.1"/>
    <property type="molecule type" value="Genomic_DNA"/>
</dbReference>
<dbReference type="Pfam" id="PF07886">
    <property type="entry name" value="BA14K"/>
    <property type="match status" value="1"/>
</dbReference>
<evidence type="ECO:0000313" key="8">
    <source>
        <dbReference type="EMBL" id="MFC0207290.1"/>
    </source>
</evidence>
<evidence type="ECO:0000256" key="4">
    <source>
        <dbReference type="ARBA" id="ARBA00022475"/>
    </source>
</evidence>
<keyword evidence="5" id="KW-0430">Lectin</keyword>
<comment type="caution">
    <text evidence="8">The sequence shown here is derived from an EMBL/GenBank/DDBJ whole genome shotgun (WGS) entry which is preliminary data.</text>
</comment>
<feature type="signal peptide" evidence="7">
    <location>
        <begin position="1"/>
        <end position="27"/>
    </location>
</feature>
<reference evidence="8 9" key="1">
    <citation type="submission" date="2024-09" db="EMBL/GenBank/DDBJ databases">
        <authorList>
            <person name="Sun Q."/>
            <person name="Mori K."/>
        </authorList>
    </citation>
    <scope>NUCLEOTIDE SEQUENCE [LARGE SCALE GENOMIC DNA]</scope>
    <source>
        <strain evidence="8 9">CCM 8543</strain>
    </source>
</reference>
<evidence type="ECO:0000313" key="9">
    <source>
        <dbReference type="Proteomes" id="UP001589755"/>
    </source>
</evidence>
<keyword evidence="4" id="KW-1003">Cell membrane</keyword>
<comment type="function">
    <text evidence="6">Has immunoglobulin-binding and hemagglutination properties, and can bind to mannose. Essential for virulence. May be involved in LPS biosynthesis or polysaccharide transport.</text>
</comment>
<evidence type="ECO:0000256" key="7">
    <source>
        <dbReference type="SAM" id="SignalP"/>
    </source>
</evidence>
<protein>
    <recommendedName>
        <fullName evidence="3">Lectin-like protein BA14k</fullName>
    </recommendedName>
</protein>
<feature type="chain" id="PRO_5045926208" description="Lectin-like protein BA14k" evidence="7">
    <location>
        <begin position="28"/>
        <end position="152"/>
    </location>
</feature>
<keyword evidence="9" id="KW-1185">Reference proteome</keyword>
<comment type="subcellular location">
    <subcellularLocation>
        <location evidence="1">Membrane</location>
        <topology evidence="1">Single-pass membrane protein</topology>
    </subcellularLocation>
</comment>